<organism evidence="2 3">
    <name type="scientific">Paenibacillus illinoisensis</name>
    <dbReference type="NCBI Taxonomy" id="59845"/>
    <lineage>
        <taxon>Bacteria</taxon>
        <taxon>Bacillati</taxon>
        <taxon>Bacillota</taxon>
        <taxon>Bacilli</taxon>
        <taxon>Bacillales</taxon>
        <taxon>Paenibacillaceae</taxon>
        <taxon>Paenibacillus</taxon>
    </lineage>
</organism>
<dbReference type="AlphaFoldDB" id="A0A2W0C301"/>
<reference evidence="2 3" key="1">
    <citation type="submission" date="2018-01" db="EMBL/GenBank/DDBJ databases">
        <title>Genome sequence of the PGP bacterium Paenibacillus illinoisensis E3.</title>
        <authorList>
            <person name="Rolli E."/>
            <person name="Marasco R."/>
            <person name="Bessem C."/>
            <person name="Michoud G."/>
            <person name="Gaiarsa S."/>
            <person name="Borin S."/>
            <person name="Daffonchio D."/>
        </authorList>
    </citation>
    <scope>NUCLEOTIDE SEQUENCE [LARGE SCALE GENOMIC DNA]</scope>
    <source>
        <strain evidence="2 3">E3</strain>
    </source>
</reference>
<dbReference type="RefSeq" id="WP_258377816.1">
    <property type="nucleotide sequence ID" value="NZ_PRLG01000029.1"/>
</dbReference>
<evidence type="ECO:0000256" key="1">
    <source>
        <dbReference type="SAM" id="Phobius"/>
    </source>
</evidence>
<keyword evidence="1" id="KW-0472">Membrane</keyword>
<dbReference type="GO" id="GO:0009847">
    <property type="term" value="P:spore germination"/>
    <property type="evidence" value="ECO:0007669"/>
    <property type="project" value="InterPro"/>
</dbReference>
<dbReference type="Proteomes" id="UP000247459">
    <property type="component" value="Unassembled WGS sequence"/>
</dbReference>
<keyword evidence="1" id="KW-0812">Transmembrane</keyword>
<accession>A0A2W0C301</accession>
<evidence type="ECO:0000313" key="2">
    <source>
        <dbReference type="EMBL" id="PYY26277.1"/>
    </source>
</evidence>
<protein>
    <submittedName>
        <fullName evidence="2">Uncharacterized protein</fullName>
    </submittedName>
</protein>
<evidence type="ECO:0000313" key="3">
    <source>
        <dbReference type="Proteomes" id="UP000247459"/>
    </source>
</evidence>
<dbReference type="InterPro" id="IPR004761">
    <property type="entry name" value="Spore_GerAB"/>
</dbReference>
<dbReference type="GO" id="GO:0016020">
    <property type="term" value="C:membrane"/>
    <property type="evidence" value="ECO:0007669"/>
    <property type="project" value="InterPro"/>
</dbReference>
<feature type="transmembrane region" description="Helical" evidence="1">
    <location>
        <begin position="12"/>
        <end position="31"/>
    </location>
</feature>
<gene>
    <name evidence="2" type="ORF">PIL02S_05667</name>
</gene>
<feature type="transmembrane region" description="Helical" evidence="1">
    <location>
        <begin position="37"/>
        <end position="58"/>
    </location>
</feature>
<sequence>MTTANSLRISELAVCLSLFEVGSTTLFLMGGEAKQDAWLAMLAGALAGLLLLLIHLGIHHQEPDWICFCCFVVIWVKSWEPYLT</sequence>
<dbReference type="Pfam" id="PF03845">
    <property type="entry name" value="Spore_permease"/>
    <property type="match status" value="1"/>
</dbReference>
<proteinExistence type="predicted"/>
<dbReference type="EMBL" id="PRLG01000029">
    <property type="protein sequence ID" value="PYY26277.1"/>
    <property type="molecule type" value="Genomic_DNA"/>
</dbReference>
<name>A0A2W0C301_9BACL</name>
<keyword evidence="1" id="KW-1133">Transmembrane helix</keyword>
<comment type="caution">
    <text evidence="2">The sequence shown here is derived from an EMBL/GenBank/DDBJ whole genome shotgun (WGS) entry which is preliminary data.</text>
</comment>